<comment type="caution">
    <text evidence="1">The sequence shown here is derived from an EMBL/GenBank/DDBJ whole genome shotgun (WGS) entry which is preliminary data.</text>
</comment>
<protein>
    <submittedName>
        <fullName evidence="1">Uncharacterized protein</fullName>
    </submittedName>
</protein>
<reference evidence="1 2" key="1">
    <citation type="submission" date="2013-07" db="EMBL/GenBank/DDBJ databases">
        <title>Comparative Genomic and Metabolomic Analysis of Twelve Strains of Pseudoalteromonas luteoviolacea.</title>
        <authorList>
            <person name="Vynne N.G."/>
            <person name="Mansson M."/>
            <person name="Gram L."/>
        </authorList>
    </citation>
    <scope>NUCLEOTIDE SEQUENCE [LARGE SCALE GENOMIC DNA]</scope>
    <source>
        <strain evidence="1 2">S4060-1</strain>
    </source>
</reference>
<proteinExistence type="predicted"/>
<gene>
    <name evidence="1" type="ORF">N478_07165</name>
</gene>
<sequence length="38" mass="4509">MQLSLNIANFNQLNLITVLINKEKKILVYGMQKNVYWL</sequence>
<dbReference type="AlphaFoldDB" id="A0A167J062"/>
<evidence type="ECO:0000313" key="2">
    <source>
        <dbReference type="Proteomes" id="UP000076661"/>
    </source>
</evidence>
<dbReference type="EMBL" id="AUXX01000056">
    <property type="protein sequence ID" value="KZN60328.1"/>
    <property type="molecule type" value="Genomic_DNA"/>
</dbReference>
<evidence type="ECO:0000313" key="1">
    <source>
        <dbReference type="EMBL" id="KZN60328.1"/>
    </source>
</evidence>
<organism evidence="1 2">
    <name type="scientific">Pseudoalteromonas luteoviolacea S4060-1</name>
    <dbReference type="NCBI Taxonomy" id="1365257"/>
    <lineage>
        <taxon>Bacteria</taxon>
        <taxon>Pseudomonadati</taxon>
        <taxon>Pseudomonadota</taxon>
        <taxon>Gammaproteobacteria</taxon>
        <taxon>Alteromonadales</taxon>
        <taxon>Pseudoalteromonadaceae</taxon>
        <taxon>Pseudoalteromonas</taxon>
    </lineage>
</organism>
<dbReference type="PATRIC" id="fig|1365257.3.peg.4835"/>
<name>A0A167J062_9GAMM</name>
<accession>A0A167J062</accession>
<dbReference type="Proteomes" id="UP000076661">
    <property type="component" value="Unassembled WGS sequence"/>
</dbReference>